<evidence type="ECO:0000256" key="5">
    <source>
        <dbReference type="ARBA" id="ARBA00022989"/>
    </source>
</evidence>
<gene>
    <name evidence="8" type="ORF">CBOVIS_LOCUS8210</name>
</gene>
<comment type="similarity">
    <text evidence="2">Belongs to the bile acid:sodium symporter (BASS) (TC 2.A.28) family.</text>
</comment>
<organism evidence="8 9">
    <name type="scientific">Caenorhabditis bovis</name>
    <dbReference type="NCBI Taxonomy" id="2654633"/>
    <lineage>
        <taxon>Eukaryota</taxon>
        <taxon>Metazoa</taxon>
        <taxon>Ecdysozoa</taxon>
        <taxon>Nematoda</taxon>
        <taxon>Chromadorea</taxon>
        <taxon>Rhabditida</taxon>
        <taxon>Rhabditina</taxon>
        <taxon>Rhabditomorpha</taxon>
        <taxon>Rhabditoidea</taxon>
        <taxon>Rhabditidae</taxon>
        <taxon>Peloderinae</taxon>
        <taxon>Caenorhabditis</taxon>
    </lineage>
</organism>
<dbReference type="InterPro" id="IPR004710">
    <property type="entry name" value="Bilac:Na_transpt"/>
</dbReference>
<dbReference type="GO" id="GO:0015293">
    <property type="term" value="F:symporter activity"/>
    <property type="evidence" value="ECO:0007669"/>
    <property type="project" value="UniProtKB-KW"/>
</dbReference>
<evidence type="ECO:0000256" key="1">
    <source>
        <dbReference type="ARBA" id="ARBA00004141"/>
    </source>
</evidence>
<protein>
    <submittedName>
        <fullName evidence="8">Uncharacterized protein</fullName>
    </submittedName>
</protein>
<dbReference type="OrthoDB" id="203097at2759"/>
<feature type="transmembrane region" description="Helical" evidence="7">
    <location>
        <begin position="237"/>
        <end position="260"/>
    </location>
</feature>
<accession>A0A8S1EXJ3</accession>
<feature type="transmembrane region" description="Helical" evidence="7">
    <location>
        <begin position="318"/>
        <end position="337"/>
    </location>
</feature>
<proteinExistence type="inferred from homology"/>
<evidence type="ECO:0000256" key="3">
    <source>
        <dbReference type="ARBA" id="ARBA00022692"/>
    </source>
</evidence>
<feature type="transmembrane region" description="Helical" evidence="7">
    <location>
        <begin position="343"/>
        <end position="367"/>
    </location>
</feature>
<feature type="transmembrane region" description="Helical" evidence="7">
    <location>
        <begin position="280"/>
        <end position="298"/>
    </location>
</feature>
<dbReference type="InterPro" id="IPR038770">
    <property type="entry name" value="Na+/solute_symporter_sf"/>
</dbReference>
<dbReference type="PANTHER" id="PTHR10361:SF28">
    <property type="entry name" value="P3 PROTEIN-RELATED"/>
    <property type="match status" value="1"/>
</dbReference>
<reference evidence="8 9" key="1">
    <citation type="submission" date="2020-04" db="EMBL/GenBank/DDBJ databases">
        <authorList>
            <person name="Laetsch R D."/>
            <person name="Stevens L."/>
            <person name="Kumar S."/>
            <person name="Blaxter L. M."/>
        </authorList>
    </citation>
    <scope>NUCLEOTIDE SEQUENCE [LARGE SCALE GENOMIC DNA]</scope>
</reference>
<keyword evidence="6 7" id="KW-0472">Membrane</keyword>
<dbReference type="Proteomes" id="UP000494206">
    <property type="component" value="Unassembled WGS sequence"/>
</dbReference>
<dbReference type="AlphaFoldDB" id="A0A8S1EXJ3"/>
<comment type="caution">
    <text evidence="8">The sequence shown here is derived from an EMBL/GenBank/DDBJ whole genome shotgun (WGS) entry which is preliminary data.</text>
</comment>
<evidence type="ECO:0000256" key="2">
    <source>
        <dbReference type="ARBA" id="ARBA00006528"/>
    </source>
</evidence>
<evidence type="ECO:0000313" key="9">
    <source>
        <dbReference type="Proteomes" id="UP000494206"/>
    </source>
</evidence>
<feature type="transmembrane region" description="Helical" evidence="7">
    <location>
        <begin position="141"/>
        <end position="160"/>
    </location>
</feature>
<keyword evidence="4" id="KW-0813">Transport</keyword>
<dbReference type="Pfam" id="PF01758">
    <property type="entry name" value="SBF"/>
    <property type="match status" value="1"/>
</dbReference>
<feature type="transmembrane region" description="Helical" evidence="7">
    <location>
        <begin position="180"/>
        <end position="202"/>
    </location>
</feature>
<sequence length="481" mass="53347">MKVSFEPSNIHQLEEYTSADVNVTFRFPQKEFEQDNSQRFQLSVDSFRPETATADTKTLEIRRSNFKLENAYYTSNTVITVKGHLLGKTSMKVRLVPASDWLEMNETTPFDGLVAARHAEIVHDGSWLDVWVIRSADSTRLTKYFVISVVLLISMANIMMGCELDIDAVFGTLKKPVAPAIGLFAQFVMMPILSYLIAYAIFVPRGLYSMALGLFVTGCTPGGGASNYWTLLFEGNLNLSVSMTFISTVFSLVLMPTWLYFLAGPFLQGFNSHAVIKVPYGRIVSSLFSLIVPLLIGIGIKKWKPEWAAKSRKMMRPFVIIVMIFVIVFGSLTNLYMFRLITVPALVGGLALPWCGFMFGCFFALLTKRSPEDVTAIAVETGIQNTGIAILLLKASFDQPDADIGSLLPVIVAGFTPLPLLLGAAVHLTIKAMRKRRLATVDLEQAEKAAIELIDSKPEVCAIEKKQKLVDESLLPQPQKF</sequence>
<dbReference type="PANTHER" id="PTHR10361">
    <property type="entry name" value="SODIUM-BILE ACID COTRANSPORTER"/>
    <property type="match status" value="1"/>
</dbReference>
<keyword evidence="3 7" id="KW-0812">Transmembrane</keyword>
<feature type="transmembrane region" description="Helical" evidence="7">
    <location>
        <begin position="407"/>
        <end position="430"/>
    </location>
</feature>
<evidence type="ECO:0000256" key="6">
    <source>
        <dbReference type="ARBA" id="ARBA00023136"/>
    </source>
</evidence>
<evidence type="ECO:0000256" key="4">
    <source>
        <dbReference type="ARBA" id="ARBA00022847"/>
    </source>
</evidence>
<dbReference type="InterPro" id="IPR002657">
    <property type="entry name" value="BilAc:Na_symport/Acr3"/>
</dbReference>
<keyword evidence="9" id="KW-1185">Reference proteome</keyword>
<evidence type="ECO:0000256" key="7">
    <source>
        <dbReference type="SAM" id="Phobius"/>
    </source>
</evidence>
<evidence type="ECO:0000313" key="8">
    <source>
        <dbReference type="EMBL" id="CAB3406091.1"/>
    </source>
</evidence>
<keyword evidence="4" id="KW-0769">Symport</keyword>
<name>A0A8S1EXJ3_9PELO</name>
<dbReference type="Gene3D" id="1.20.1530.20">
    <property type="match status" value="1"/>
</dbReference>
<dbReference type="EMBL" id="CADEPM010000005">
    <property type="protein sequence ID" value="CAB3406091.1"/>
    <property type="molecule type" value="Genomic_DNA"/>
</dbReference>
<dbReference type="GO" id="GO:0016020">
    <property type="term" value="C:membrane"/>
    <property type="evidence" value="ECO:0007669"/>
    <property type="project" value="UniProtKB-SubCell"/>
</dbReference>
<keyword evidence="5 7" id="KW-1133">Transmembrane helix</keyword>
<comment type="subcellular location">
    <subcellularLocation>
        <location evidence="1">Membrane</location>
        <topology evidence="1">Multi-pass membrane protein</topology>
    </subcellularLocation>
</comment>